<comment type="caution">
    <text evidence="2">The sequence shown here is derived from an EMBL/GenBank/DDBJ whole genome shotgun (WGS) entry which is preliminary data.</text>
</comment>
<accession>A0A1C7MYJ5</accession>
<gene>
    <name evidence="2" type="ORF">A0J61_10481</name>
</gene>
<evidence type="ECO:0000313" key="2">
    <source>
        <dbReference type="EMBL" id="OBZ81469.1"/>
    </source>
</evidence>
<reference evidence="2 3" key="1">
    <citation type="submission" date="2016-03" db="EMBL/GenBank/DDBJ databases">
        <title>Choanephora cucurbitarum.</title>
        <authorList>
            <person name="Min B."/>
            <person name="Park H."/>
            <person name="Park J.-H."/>
            <person name="Shin H.-D."/>
            <person name="Choi I.-G."/>
        </authorList>
    </citation>
    <scope>NUCLEOTIDE SEQUENCE [LARGE SCALE GENOMIC DNA]</scope>
    <source>
        <strain evidence="2 3">KUS-F28377</strain>
    </source>
</reference>
<feature type="transmembrane region" description="Helical" evidence="1">
    <location>
        <begin position="6"/>
        <end position="26"/>
    </location>
</feature>
<evidence type="ECO:0000256" key="1">
    <source>
        <dbReference type="SAM" id="Phobius"/>
    </source>
</evidence>
<keyword evidence="1" id="KW-0812">Transmembrane</keyword>
<evidence type="ECO:0000313" key="3">
    <source>
        <dbReference type="Proteomes" id="UP000093000"/>
    </source>
</evidence>
<protein>
    <submittedName>
        <fullName evidence="2">Uncharacterized protein</fullName>
    </submittedName>
</protein>
<dbReference type="EMBL" id="LUGH01001195">
    <property type="protein sequence ID" value="OBZ81469.1"/>
    <property type="molecule type" value="Genomic_DNA"/>
</dbReference>
<keyword evidence="3" id="KW-1185">Reference proteome</keyword>
<dbReference type="InParanoid" id="A0A1C7MYJ5"/>
<dbReference type="AlphaFoldDB" id="A0A1C7MYJ5"/>
<dbReference type="Proteomes" id="UP000093000">
    <property type="component" value="Unassembled WGS sequence"/>
</dbReference>
<organism evidence="2 3">
    <name type="scientific">Choanephora cucurbitarum</name>
    <dbReference type="NCBI Taxonomy" id="101091"/>
    <lineage>
        <taxon>Eukaryota</taxon>
        <taxon>Fungi</taxon>
        <taxon>Fungi incertae sedis</taxon>
        <taxon>Mucoromycota</taxon>
        <taxon>Mucoromycotina</taxon>
        <taxon>Mucoromycetes</taxon>
        <taxon>Mucorales</taxon>
        <taxon>Mucorineae</taxon>
        <taxon>Choanephoraceae</taxon>
        <taxon>Choanephoroideae</taxon>
        <taxon>Choanephora</taxon>
    </lineage>
</organism>
<proteinExistence type="predicted"/>
<keyword evidence="1" id="KW-0472">Membrane</keyword>
<keyword evidence="1" id="KW-1133">Transmembrane helix</keyword>
<name>A0A1C7MYJ5_9FUNG</name>
<sequence length="62" mass="6908">MLIGCTQGMILLMALFVSVLWILFFGGDYYCDLFKLSVSQTLSLHEHGFVPCHAGSSYFISV</sequence>